<evidence type="ECO:0000256" key="1">
    <source>
        <dbReference type="SAM" id="SignalP"/>
    </source>
</evidence>
<dbReference type="InterPro" id="IPR025631">
    <property type="entry name" value="Porin_10"/>
</dbReference>
<organism evidence="2 3">
    <name type="scientific">Aquaticitalea lipolytica</name>
    <dbReference type="NCBI Taxonomy" id="1247562"/>
    <lineage>
        <taxon>Bacteria</taxon>
        <taxon>Pseudomonadati</taxon>
        <taxon>Bacteroidota</taxon>
        <taxon>Flavobacteriia</taxon>
        <taxon>Flavobacteriales</taxon>
        <taxon>Flavobacteriaceae</taxon>
        <taxon>Aquaticitalea</taxon>
    </lineage>
</organism>
<evidence type="ECO:0000313" key="2">
    <source>
        <dbReference type="EMBL" id="GFZ95059.1"/>
    </source>
</evidence>
<accession>A0A8J2TSS9</accession>
<dbReference type="AlphaFoldDB" id="A0A8J2TSS9"/>
<proteinExistence type="predicted"/>
<name>A0A8J2TSS9_9FLAO</name>
<gene>
    <name evidence="2" type="ORF">GCM10011531_28280</name>
</gene>
<dbReference type="RefSeq" id="WP_188607069.1">
    <property type="nucleotide sequence ID" value="NZ_BMIC01000020.1"/>
</dbReference>
<keyword evidence="3" id="KW-1185">Reference proteome</keyword>
<sequence length="652" mass="75869">MKNFFYFFTFLLFCQSFNAQNLTDATQLKRQGVINDTTNNTFNNRSSNTPKKLAKIEQYKIVSFKNDTTFVDTTLSIKKDYKFNYLREDNFNLIQFSNVGQTYNTLSEDFSNTETSPLFGARARHFNYMEVSDINYYQVPTPLTELFYKTAFSQGQLLDAFFTVNTSKQFNLSLAYKGLRSLGKYQHILTSTGNFRFTSNYVTKNNKYSARAHIVMQDLLNQENGGLTDADIDNFESGAPEFIDRSVFNPNFENAENILEGKRFFLEQKFNIINSKDSLSYNSLSIGNIISFEDKYYQFKQTISDDFFGDAFRSNDLDDKVTLENLVTKTYLNFNNNTIGDITFNLEYNKYNYGYNSVIILQDQAVKSRLKGEVLSIGGVYRKSFGNFNLSSEAALNIIGDFKGNFIDVNVGYKINDDVLFNGTLNLNSTMPNYNYLLYQSDYINYNWDNSNIFKNINTKQIAVSLQSNKLANITLDYTNIDNYTYFTKNSDNQVKPFQYQTTINYLRVKANKEFSYGKFALDNTIMYQQVINGEHVLNVPQIISRNTLYFSDHLFKNAMFLQTGITLNYFTEYNMNSYDPLLAEFYTQNETKIGAFPRLDFFINAKIRQTRIYLKAEHFNSSLTGYNYYSAPNYPYRDFTVRFGIVWNFFL</sequence>
<reference evidence="2 3" key="1">
    <citation type="journal article" date="2014" name="Int. J. Syst. Evol. Microbiol.">
        <title>Complete genome sequence of Corynebacterium casei LMG S-19264T (=DSM 44701T), isolated from a smear-ripened cheese.</title>
        <authorList>
            <consortium name="US DOE Joint Genome Institute (JGI-PGF)"/>
            <person name="Walter F."/>
            <person name="Albersmeier A."/>
            <person name="Kalinowski J."/>
            <person name="Ruckert C."/>
        </authorList>
    </citation>
    <scope>NUCLEOTIDE SEQUENCE [LARGE SCALE GENOMIC DNA]</scope>
    <source>
        <strain evidence="2 3">CGMCC 1.15295</strain>
    </source>
</reference>
<comment type="caution">
    <text evidence="2">The sequence shown here is derived from an EMBL/GenBank/DDBJ whole genome shotgun (WGS) entry which is preliminary data.</text>
</comment>
<dbReference type="Pfam" id="PF14121">
    <property type="entry name" value="Porin_10"/>
    <property type="match status" value="1"/>
</dbReference>
<feature type="signal peptide" evidence="1">
    <location>
        <begin position="1"/>
        <end position="19"/>
    </location>
</feature>
<feature type="chain" id="PRO_5035295974" description="Beta-barrel porin" evidence="1">
    <location>
        <begin position="20"/>
        <end position="652"/>
    </location>
</feature>
<dbReference type="Proteomes" id="UP000598120">
    <property type="component" value="Unassembled WGS sequence"/>
</dbReference>
<protein>
    <recommendedName>
        <fullName evidence="4">Beta-barrel porin</fullName>
    </recommendedName>
</protein>
<evidence type="ECO:0008006" key="4">
    <source>
        <dbReference type="Google" id="ProtNLM"/>
    </source>
</evidence>
<evidence type="ECO:0000313" key="3">
    <source>
        <dbReference type="Proteomes" id="UP000598120"/>
    </source>
</evidence>
<keyword evidence="1" id="KW-0732">Signal</keyword>
<dbReference type="EMBL" id="BMIC01000020">
    <property type="protein sequence ID" value="GFZ95059.1"/>
    <property type="molecule type" value="Genomic_DNA"/>
</dbReference>